<comment type="cofactor">
    <cofactor evidence="1">
        <name>FMN</name>
        <dbReference type="ChEBI" id="CHEBI:58210"/>
    </cofactor>
</comment>
<name>A0ABT1HGR4_9NOCA</name>
<evidence type="ECO:0000256" key="5">
    <source>
        <dbReference type="ARBA" id="ARBA00022643"/>
    </source>
</evidence>
<reference evidence="10 11" key="1">
    <citation type="submission" date="2022-06" db="EMBL/GenBank/DDBJ databases">
        <title>Genomic Encyclopedia of Archaeal and Bacterial Type Strains, Phase II (KMG-II): from individual species to whole genera.</title>
        <authorList>
            <person name="Goeker M."/>
        </authorList>
    </citation>
    <scope>NUCLEOTIDE SEQUENCE [LARGE SCALE GENOMIC DNA]</scope>
    <source>
        <strain evidence="10 11">DSM 44693</strain>
    </source>
</reference>
<keyword evidence="5" id="KW-0288">FMN</keyword>
<dbReference type="PANTHER" id="PTHR42747:SF3">
    <property type="entry name" value="NITRONATE MONOOXYGENASE-RELATED"/>
    <property type="match status" value="1"/>
</dbReference>
<dbReference type="InterPro" id="IPR013785">
    <property type="entry name" value="Aldolase_TIM"/>
</dbReference>
<dbReference type="Gene3D" id="3.20.20.70">
    <property type="entry name" value="Aldolase class I"/>
    <property type="match status" value="1"/>
</dbReference>
<dbReference type="SUPFAM" id="SSF51412">
    <property type="entry name" value="Inosine monophosphate dehydrogenase (IMPDH)"/>
    <property type="match status" value="1"/>
</dbReference>
<evidence type="ECO:0000256" key="9">
    <source>
        <dbReference type="ARBA" id="ARBA00049401"/>
    </source>
</evidence>
<dbReference type="EMBL" id="JAMTCJ010000002">
    <property type="protein sequence ID" value="MCP2176101.1"/>
    <property type="molecule type" value="Genomic_DNA"/>
</dbReference>
<comment type="catalytic activity">
    <reaction evidence="9">
        <text>3 propionate 3-nitronate + 3 O2 + H2O = 3 3-oxopropanoate + 2 nitrate + nitrite + H2O2 + 3 H(+)</text>
        <dbReference type="Rhea" id="RHEA:57332"/>
        <dbReference type="ChEBI" id="CHEBI:15377"/>
        <dbReference type="ChEBI" id="CHEBI:15378"/>
        <dbReference type="ChEBI" id="CHEBI:15379"/>
        <dbReference type="ChEBI" id="CHEBI:16240"/>
        <dbReference type="ChEBI" id="CHEBI:16301"/>
        <dbReference type="ChEBI" id="CHEBI:17632"/>
        <dbReference type="ChEBI" id="CHEBI:33190"/>
        <dbReference type="ChEBI" id="CHEBI:136067"/>
    </reaction>
</comment>
<evidence type="ECO:0000256" key="3">
    <source>
        <dbReference type="ARBA" id="ARBA00022575"/>
    </source>
</evidence>
<evidence type="ECO:0000313" key="10">
    <source>
        <dbReference type="EMBL" id="MCP2176101.1"/>
    </source>
</evidence>
<dbReference type="Pfam" id="PF03060">
    <property type="entry name" value="NMO"/>
    <property type="match status" value="1"/>
</dbReference>
<evidence type="ECO:0000256" key="4">
    <source>
        <dbReference type="ARBA" id="ARBA00022630"/>
    </source>
</evidence>
<comment type="caution">
    <text evidence="10">The sequence shown here is derived from an EMBL/GenBank/DDBJ whole genome shotgun (WGS) entry which is preliminary data.</text>
</comment>
<evidence type="ECO:0000256" key="1">
    <source>
        <dbReference type="ARBA" id="ARBA00001917"/>
    </source>
</evidence>
<accession>A0ABT1HGR4</accession>
<evidence type="ECO:0000256" key="6">
    <source>
        <dbReference type="ARBA" id="ARBA00023002"/>
    </source>
</evidence>
<dbReference type="PANTHER" id="PTHR42747">
    <property type="entry name" value="NITRONATE MONOOXYGENASE-RELATED"/>
    <property type="match status" value="1"/>
</dbReference>
<evidence type="ECO:0000313" key="11">
    <source>
        <dbReference type="Proteomes" id="UP001206895"/>
    </source>
</evidence>
<keyword evidence="3" id="KW-0216">Detoxification</keyword>
<keyword evidence="7" id="KW-0503">Monooxygenase</keyword>
<evidence type="ECO:0000256" key="7">
    <source>
        <dbReference type="ARBA" id="ARBA00023033"/>
    </source>
</evidence>
<evidence type="ECO:0000256" key="8">
    <source>
        <dbReference type="ARBA" id="ARBA00031155"/>
    </source>
</evidence>
<organism evidence="10 11">
    <name type="scientific">Williamsia maris</name>
    <dbReference type="NCBI Taxonomy" id="72806"/>
    <lineage>
        <taxon>Bacteria</taxon>
        <taxon>Bacillati</taxon>
        <taxon>Actinomycetota</taxon>
        <taxon>Actinomycetes</taxon>
        <taxon>Mycobacteriales</taxon>
        <taxon>Nocardiaceae</taxon>
        <taxon>Williamsia</taxon>
    </lineage>
</organism>
<keyword evidence="4" id="KW-0285">Flavoprotein</keyword>
<dbReference type="CDD" id="cd04730">
    <property type="entry name" value="NPD_like"/>
    <property type="match status" value="1"/>
</dbReference>
<keyword evidence="11" id="KW-1185">Reference proteome</keyword>
<comment type="similarity">
    <text evidence="2">Belongs to the nitronate monooxygenase family. NMO class I subfamily.</text>
</comment>
<dbReference type="Proteomes" id="UP001206895">
    <property type="component" value="Unassembled WGS sequence"/>
</dbReference>
<gene>
    <name evidence="10" type="ORF">LX13_001920</name>
</gene>
<proteinExistence type="inferred from homology"/>
<evidence type="ECO:0000256" key="2">
    <source>
        <dbReference type="ARBA" id="ARBA00009881"/>
    </source>
</evidence>
<sequence>MSPVTPKLTDLTVPVVGAPMAGGPSTDDLVAAVSGAGGLGFLATAYRSGSAVAQSISALRDRGVDRFGANVFVPDSPADHVVDRDAVQAYRDALAPRAAALGVTVPEIPEHSTDAYDEVVAVLVEAAVPWVSFTFGLPSDSDVAALHRAGSSVVITVTDVDDARAAVDRGADVVWVQGPEAGGHRSTFSVHATPPTTPLVELLPAVRAAVDVELIASGGVASGADVARLLDLGANAVAIGTLLLDTPEAGTSGAHRRALNDPAFSETVLTRAFSGRPARGLDNAFHRDLHVLAPPAFPELNTLTGPLRKAAAAQDDPDGVTLWAGTGVAAVTDDPAATVVGRLWAQARGHR</sequence>
<protein>
    <recommendedName>
        <fullName evidence="8">Propionate 3-nitronate monooxygenase</fullName>
    </recommendedName>
</protein>
<dbReference type="InterPro" id="IPR004136">
    <property type="entry name" value="NMO"/>
</dbReference>
<keyword evidence="6" id="KW-0560">Oxidoreductase</keyword>